<keyword evidence="5" id="KW-0325">Glycoprotein</keyword>
<dbReference type="PANTHER" id="PTHR11802:SF113">
    <property type="entry name" value="SERINE CARBOXYPEPTIDASE CTSA-4.1"/>
    <property type="match status" value="1"/>
</dbReference>
<evidence type="ECO:0000256" key="6">
    <source>
        <dbReference type="SAM" id="SignalP"/>
    </source>
</evidence>
<reference evidence="7 8" key="1">
    <citation type="submission" date="2020-04" db="EMBL/GenBank/DDBJ databases">
        <title>Perkinsus olseni comparative genomics.</title>
        <authorList>
            <person name="Bogema D.R."/>
        </authorList>
    </citation>
    <scope>NUCLEOTIDE SEQUENCE [LARGE SCALE GENOMIC DNA]</scope>
    <source>
        <strain evidence="7 8">ATCC PRA-207</strain>
    </source>
</reference>
<gene>
    <name evidence="7" type="ORF">FOZ63_001517</name>
</gene>
<sequence>MIVSLLIISTSIVATIVGGSLGSGPPAFRQRRSLNGITLCPFGKGKQEFGYIEVGPVNKYFYAAMEADEPDPSALPRTFIYMAGGPGGSSLNPLTRLHGPCRTTPDGKGVIPNEYSWTKHNNGIWVDAPGPTGFSEGQIEATLEESIEHMATFVDGVLKKHPNLNKDVHLVGSSSSALIAAMVAERIVKSPGSSVDLKGVMLSSGVVGPYDIFYGSYKLATGRKLLPQEELDKMHDDLQKCKEEVSKCNANGPGGAPVPGEPMS</sequence>
<keyword evidence="4" id="KW-0378">Hydrolase</keyword>
<evidence type="ECO:0000256" key="4">
    <source>
        <dbReference type="ARBA" id="ARBA00022801"/>
    </source>
</evidence>
<dbReference type="Pfam" id="PF00450">
    <property type="entry name" value="Peptidase_S10"/>
    <property type="match status" value="1"/>
</dbReference>
<dbReference type="InterPro" id="IPR001563">
    <property type="entry name" value="Peptidase_S10"/>
</dbReference>
<evidence type="ECO:0000256" key="1">
    <source>
        <dbReference type="ARBA" id="ARBA00009431"/>
    </source>
</evidence>
<organism evidence="7 8">
    <name type="scientific">Perkinsus olseni</name>
    <name type="common">Perkinsus atlanticus</name>
    <dbReference type="NCBI Taxonomy" id="32597"/>
    <lineage>
        <taxon>Eukaryota</taxon>
        <taxon>Sar</taxon>
        <taxon>Alveolata</taxon>
        <taxon>Perkinsozoa</taxon>
        <taxon>Perkinsea</taxon>
        <taxon>Perkinsida</taxon>
        <taxon>Perkinsidae</taxon>
        <taxon>Perkinsus</taxon>
    </lineage>
</organism>
<dbReference type="GO" id="GO:0006508">
    <property type="term" value="P:proteolysis"/>
    <property type="evidence" value="ECO:0007669"/>
    <property type="project" value="UniProtKB-KW"/>
</dbReference>
<evidence type="ECO:0000256" key="3">
    <source>
        <dbReference type="ARBA" id="ARBA00022670"/>
    </source>
</evidence>
<feature type="chain" id="PRO_5029685617" evidence="6">
    <location>
        <begin position="23"/>
        <end position="264"/>
    </location>
</feature>
<evidence type="ECO:0000313" key="8">
    <source>
        <dbReference type="Proteomes" id="UP000553632"/>
    </source>
</evidence>
<comment type="similarity">
    <text evidence="1">Belongs to the peptidase S10 family.</text>
</comment>
<dbReference type="SUPFAM" id="SSF53474">
    <property type="entry name" value="alpha/beta-Hydrolases"/>
    <property type="match status" value="1"/>
</dbReference>
<comment type="caution">
    <text evidence="7">The sequence shown here is derived from an EMBL/GenBank/DDBJ whole genome shotgun (WGS) entry which is preliminary data.</text>
</comment>
<dbReference type="GO" id="GO:0004185">
    <property type="term" value="F:serine-type carboxypeptidase activity"/>
    <property type="evidence" value="ECO:0007669"/>
    <property type="project" value="InterPro"/>
</dbReference>
<evidence type="ECO:0000256" key="2">
    <source>
        <dbReference type="ARBA" id="ARBA00022645"/>
    </source>
</evidence>
<dbReference type="EMBL" id="JABANO010019809">
    <property type="protein sequence ID" value="KAF4729585.1"/>
    <property type="molecule type" value="Genomic_DNA"/>
</dbReference>
<protein>
    <submittedName>
        <fullName evidence="7">Uncharacterized protein</fullName>
    </submittedName>
</protein>
<dbReference type="AlphaFoldDB" id="A0A7J6SAA1"/>
<dbReference type="Proteomes" id="UP000553632">
    <property type="component" value="Unassembled WGS sequence"/>
</dbReference>
<keyword evidence="6" id="KW-0732">Signal</keyword>
<keyword evidence="3" id="KW-0645">Protease</keyword>
<name>A0A7J6SAA1_PEROL</name>
<keyword evidence="2" id="KW-0121">Carboxypeptidase</keyword>
<evidence type="ECO:0000256" key="5">
    <source>
        <dbReference type="ARBA" id="ARBA00023180"/>
    </source>
</evidence>
<dbReference type="PANTHER" id="PTHR11802">
    <property type="entry name" value="SERINE PROTEASE FAMILY S10 SERINE CARBOXYPEPTIDASE"/>
    <property type="match status" value="1"/>
</dbReference>
<dbReference type="OMA" id="INGPCRM"/>
<dbReference type="InterPro" id="IPR029058">
    <property type="entry name" value="AB_hydrolase_fold"/>
</dbReference>
<accession>A0A7J6SAA1</accession>
<evidence type="ECO:0000313" key="7">
    <source>
        <dbReference type="EMBL" id="KAF4729585.1"/>
    </source>
</evidence>
<keyword evidence="8" id="KW-1185">Reference proteome</keyword>
<proteinExistence type="inferred from homology"/>
<dbReference type="Gene3D" id="3.40.50.1820">
    <property type="entry name" value="alpha/beta hydrolase"/>
    <property type="match status" value="1"/>
</dbReference>
<feature type="signal peptide" evidence="6">
    <location>
        <begin position="1"/>
        <end position="22"/>
    </location>
</feature>